<reference evidence="1 2" key="1">
    <citation type="submission" date="2017-04" db="EMBL/GenBank/DDBJ databases">
        <title>Complete Genome Sequence of Bacillus thuringiensis type Strain ATCC 10792.</title>
        <authorList>
            <person name="Oh D.-H."/>
            <person name="Park B.-J."/>
            <person name="Shuai W."/>
            <person name="Chelliah R."/>
        </authorList>
    </citation>
    <scope>NUCLEOTIDE SEQUENCE [LARGE SCALE GENOMIC DNA]</scope>
    <source>
        <strain evidence="1 2">ATCC 10792</strain>
    </source>
</reference>
<dbReference type="RefSeq" id="WP_000170096.1">
    <property type="nucleotide sequence ID" value="NZ_CP021061.1"/>
</dbReference>
<organism evidence="1 2">
    <name type="scientific">Bacillus thuringiensis</name>
    <dbReference type="NCBI Taxonomy" id="1428"/>
    <lineage>
        <taxon>Bacteria</taxon>
        <taxon>Bacillati</taxon>
        <taxon>Bacillota</taxon>
        <taxon>Bacilli</taxon>
        <taxon>Bacillales</taxon>
        <taxon>Bacillaceae</taxon>
        <taxon>Bacillus</taxon>
        <taxon>Bacillus cereus group</taxon>
    </lineage>
</organism>
<sequence>MTKVNKTTLRLHNTDIVEDIGEALRSKIELVPSAHTEIDRITKEDEGASLSDVVLLKAVGRVLELEKEVKRLSEGER</sequence>
<dbReference type="GeneID" id="75087617"/>
<accession>A0A1W6WT75</accession>
<proteinExistence type="predicted"/>
<keyword evidence="2" id="KW-1185">Reference proteome</keyword>
<evidence type="ECO:0000313" key="1">
    <source>
        <dbReference type="EMBL" id="ARP59788.1"/>
    </source>
</evidence>
<gene>
    <name evidence="1" type="ORF">CAB88_22990</name>
</gene>
<dbReference type="AlphaFoldDB" id="A0A1W6WT75"/>
<dbReference type="Proteomes" id="UP000194143">
    <property type="component" value="Chromosome"/>
</dbReference>
<protein>
    <submittedName>
        <fullName evidence="1">Uncharacterized protein</fullName>
    </submittedName>
</protein>
<evidence type="ECO:0000313" key="2">
    <source>
        <dbReference type="Proteomes" id="UP000194143"/>
    </source>
</evidence>
<dbReference type="EMBL" id="CP021061">
    <property type="protein sequence ID" value="ARP59788.1"/>
    <property type="molecule type" value="Genomic_DNA"/>
</dbReference>
<name>A0A1W6WT75_BACTU</name>